<evidence type="ECO:0000313" key="4">
    <source>
        <dbReference type="Proteomes" id="UP000327118"/>
    </source>
</evidence>
<dbReference type="OrthoDB" id="5819478at2759"/>
<proteinExistence type="predicted"/>
<protein>
    <submittedName>
        <fullName evidence="3">Glycosyl transferase family group 2-domain-containing protein</fullName>
    </submittedName>
</protein>
<dbReference type="PANTHER" id="PTHR36851:SF1">
    <property type="entry name" value="GLYCO_TRANS_2-LIKE DOMAIN-CONTAINING PROTEIN"/>
    <property type="match status" value="1"/>
</dbReference>
<gene>
    <name evidence="3" type="ORF">BDV28DRAFT_56533</name>
</gene>
<dbReference type="GO" id="GO:0016740">
    <property type="term" value="F:transferase activity"/>
    <property type="evidence" value="ECO:0007669"/>
    <property type="project" value="UniProtKB-KW"/>
</dbReference>
<evidence type="ECO:0000259" key="2">
    <source>
        <dbReference type="Pfam" id="PF13632"/>
    </source>
</evidence>
<evidence type="ECO:0000256" key="1">
    <source>
        <dbReference type="SAM" id="Phobius"/>
    </source>
</evidence>
<organism evidence="3 4">
    <name type="scientific">Aspergillus coremiiformis</name>
    <dbReference type="NCBI Taxonomy" id="138285"/>
    <lineage>
        <taxon>Eukaryota</taxon>
        <taxon>Fungi</taxon>
        <taxon>Dikarya</taxon>
        <taxon>Ascomycota</taxon>
        <taxon>Pezizomycotina</taxon>
        <taxon>Eurotiomycetes</taxon>
        <taxon>Eurotiomycetidae</taxon>
        <taxon>Eurotiales</taxon>
        <taxon>Aspergillaceae</taxon>
        <taxon>Aspergillus</taxon>
        <taxon>Aspergillus subgen. Circumdati</taxon>
    </lineage>
</organism>
<evidence type="ECO:0000313" key="3">
    <source>
        <dbReference type="EMBL" id="KAE8349682.1"/>
    </source>
</evidence>
<dbReference type="PANTHER" id="PTHR36851">
    <property type="entry name" value="UNNAMED PRODUCT"/>
    <property type="match status" value="1"/>
</dbReference>
<dbReference type="SUPFAM" id="SSF53448">
    <property type="entry name" value="Nucleotide-diphospho-sugar transferases"/>
    <property type="match status" value="1"/>
</dbReference>
<feature type="transmembrane region" description="Helical" evidence="1">
    <location>
        <begin position="12"/>
        <end position="33"/>
    </location>
</feature>
<feature type="domain" description="Glycosyltransferase 2-like" evidence="2">
    <location>
        <begin position="245"/>
        <end position="463"/>
    </location>
</feature>
<dbReference type="InterPro" id="IPR001173">
    <property type="entry name" value="Glyco_trans_2-like"/>
</dbReference>
<feature type="transmembrane region" description="Helical" evidence="1">
    <location>
        <begin position="530"/>
        <end position="553"/>
    </location>
</feature>
<sequence>MIVQWASRCLPGFGVIALLILLLLTSDIASWPWEELDPDLGDAPEGKSHPLSIAQKIFIVYTILIHVNMLGFTVRLAYVLLRIPRETKRALQRRLTWSYSPSNGHFFDSPIEATQQVPDPLAFKVDFMTVDEVDEPEVIHAIILPNYKEENNTLRTTLNVLASHPRARSQYEVYLAMEQKEIGAFEKAETLSSTYEKSFRCIHSTFHPAGLPGEIAGKSSNVAFAAQHIAQVHRAALISGACNVIVTVMDADTHLWQDYFTEIRRLHYTYVEEAERTLYCCPIIFDRNAHEVPILVRCADLLWSFAGLSTMYPGSTVSIPTSVYSLPLSLVERVGGWDSDPTAIGEDMHMMLKCYFETAGKVVTRVIHIPASQCNVASDTGRGWRRSLDTCFARYRQALRHMWGALDSGFAARRTMRYFRRCLFLQPRHMLLFHLLFEAHFLPCQLIILIIFSAAYEHLIPPTQLHPDMAWTLRVTDILRTSSFIGMNVCLALYERWHALCLHMRKKDMLDANLTDTGFSRRIWWRWSFLLERLCFPIAGTVFGAVPTFQALFSHFWTERLEYRVSKKPAFVTEDIDIA</sequence>
<keyword evidence="4" id="KW-1185">Reference proteome</keyword>
<dbReference type="Proteomes" id="UP000327118">
    <property type="component" value="Unassembled WGS sequence"/>
</dbReference>
<name>A0A5N6YW44_9EURO</name>
<dbReference type="EMBL" id="ML739284">
    <property type="protein sequence ID" value="KAE8349682.1"/>
    <property type="molecule type" value="Genomic_DNA"/>
</dbReference>
<dbReference type="Pfam" id="PF13632">
    <property type="entry name" value="Glyco_trans_2_3"/>
    <property type="match status" value="1"/>
</dbReference>
<feature type="transmembrane region" description="Helical" evidence="1">
    <location>
        <begin position="430"/>
        <end position="456"/>
    </location>
</feature>
<dbReference type="AlphaFoldDB" id="A0A5N6YW44"/>
<feature type="transmembrane region" description="Helical" evidence="1">
    <location>
        <begin position="478"/>
        <end position="497"/>
    </location>
</feature>
<keyword evidence="1" id="KW-0812">Transmembrane</keyword>
<accession>A0A5N6YW44</accession>
<keyword evidence="1" id="KW-0472">Membrane</keyword>
<reference evidence="4" key="1">
    <citation type="submission" date="2019-04" db="EMBL/GenBank/DDBJ databases">
        <title>Friends and foes A comparative genomics studyof 23 Aspergillus species from section Flavi.</title>
        <authorList>
            <consortium name="DOE Joint Genome Institute"/>
            <person name="Kjaerbolling I."/>
            <person name="Vesth T."/>
            <person name="Frisvad J.C."/>
            <person name="Nybo J.L."/>
            <person name="Theobald S."/>
            <person name="Kildgaard S."/>
            <person name="Isbrandt T."/>
            <person name="Kuo A."/>
            <person name="Sato A."/>
            <person name="Lyhne E.K."/>
            <person name="Kogle M.E."/>
            <person name="Wiebenga A."/>
            <person name="Kun R.S."/>
            <person name="Lubbers R.J."/>
            <person name="Makela M.R."/>
            <person name="Barry K."/>
            <person name="Chovatia M."/>
            <person name="Clum A."/>
            <person name="Daum C."/>
            <person name="Haridas S."/>
            <person name="He G."/>
            <person name="LaButti K."/>
            <person name="Lipzen A."/>
            <person name="Mondo S."/>
            <person name="Riley R."/>
            <person name="Salamov A."/>
            <person name="Simmons B.A."/>
            <person name="Magnuson J.K."/>
            <person name="Henrissat B."/>
            <person name="Mortensen U.H."/>
            <person name="Larsen T.O."/>
            <person name="Devries R.P."/>
            <person name="Grigoriev I.V."/>
            <person name="Machida M."/>
            <person name="Baker S.E."/>
            <person name="Andersen M.R."/>
        </authorList>
    </citation>
    <scope>NUCLEOTIDE SEQUENCE [LARGE SCALE GENOMIC DNA]</scope>
    <source>
        <strain evidence="4">CBS 553.77</strain>
    </source>
</reference>
<keyword evidence="3" id="KW-0808">Transferase</keyword>
<dbReference type="InterPro" id="IPR029044">
    <property type="entry name" value="Nucleotide-diphossugar_trans"/>
</dbReference>
<feature type="transmembrane region" description="Helical" evidence="1">
    <location>
        <begin position="53"/>
        <end position="81"/>
    </location>
</feature>
<keyword evidence="1" id="KW-1133">Transmembrane helix</keyword>